<feature type="transmembrane region" description="Helical" evidence="2">
    <location>
        <begin position="295"/>
        <end position="318"/>
    </location>
</feature>
<sequence>MTKVLTTWFLFVIIVLFLPGDWNPGAWGAESSPAGPAEVVLLVYSAENCPHCRKTEEFLNLLASRHPGLKVDVRDIWNNRAYFEQLLFLSDLFDASVVTPSIFLGNRAWFGIGLEQQSQLEAAVQECLQSGCDDTLQLAESGRLDPQRIPSYSDESDVGPTRIFVPWVGEVDGRTLSLPLFTLIVGLLDSLNPCAFFVLLFLLSLLIHLRSKPRMLLVGGIFIFFSGLFYFLFMAAWLNLFLSFGQLRGLTLAAGVLAVVMGAVNIKDFFFFKQGVSLSIPDSAKPKLFERMRGLLKASSLISMIGATIVLAAAANMYELLCTAGFPMIFTRVLTLHELLTWEYYLFLVLYNLVYITPLAVILLIFTFTLGASKLSEWQGRVLKLLSGTMMFMLGMVLVLRPMLLNQMLVSIGLLGTSVVITWLVAGVWQRFVHE</sequence>
<feature type="transmembrane region" description="Helical" evidence="2">
    <location>
        <begin position="344"/>
        <end position="370"/>
    </location>
</feature>
<organism evidence="3 4">
    <name type="scientific">Geoalkalibacter subterraneus</name>
    <dbReference type="NCBI Taxonomy" id="483547"/>
    <lineage>
        <taxon>Bacteria</taxon>
        <taxon>Pseudomonadati</taxon>
        <taxon>Thermodesulfobacteriota</taxon>
        <taxon>Desulfuromonadia</taxon>
        <taxon>Desulfuromonadales</taxon>
        <taxon>Geoalkalibacteraceae</taxon>
        <taxon>Geoalkalibacter</taxon>
    </lineage>
</organism>
<name>A0A0B5FEM6_9BACT</name>
<feature type="transmembrane region" description="Helical" evidence="2">
    <location>
        <begin position="215"/>
        <end position="238"/>
    </location>
</feature>
<dbReference type="OrthoDB" id="9813820at2"/>
<dbReference type="PROSITE" id="PS00195">
    <property type="entry name" value="GLUTAREDOXIN_1"/>
    <property type="match status" value="1"/>
</dbReference>
<dbReference type="InterPro" id="IPR036249">
    <property type="entry name" value="Thioredoxin-like_sf"/>
</dbReference>
<dbReference type="SUPFAM" id="SSF52833">
    <property type="entry name" value="Thioredoxin-like"/>
    <property type="match status" value="1"/>
</dbReference>
<dbReference type="Proteomes" id="UP000035036">
    <property type="component" value="Chromosome"/>
</dbReference>
<dbReference type="RefSeq" id="WP_040200215.1">
    <property type="nucleotide sequence ID" value="NZ_CP010311.1"/>
</dbReference>
<keyword evidence="4" id="KW-1185">Reference proteome</keyword>
<dbReference type="EMBL" id="CP010311">
    <property type="protein sequence ID" value="AJF06557.1"/>
    <property type="molecule type" value="Genomic_DNA"/>
</dbReference>
<evidence type="ECO:0000313" key="3">
    <source>
        <dbReference type="EMBL" id="AJF06557.1"/>
    </source>
</evidence>
<evidence type="ECO:0000313" key="4">
    <source>
        <dbReference type="Proteomes" id="UP000035036"/>
    </source>
</evidence>
<dbReference type="KEGG" id="gsb:GSUB_08315"/>
<keyword evidence="1" id="KW-0676">Redox-active center</keyword>
<gene>
    <name evidence="3" type="ORF">GSUB_08315</name>
</gene>
<dbReference type="PROSITE" id="PS51354">
    <property type="entry name" value="GLUTAREDOXIN_2"/>
    <property type="match status" value="1"/>
</dbReference>
<dbReference type="HOGENOM" id="CLU_046133_0_0_7"/>
<dbReference type="InterPro" id="IPR011767">
    <property type="entry name" value="GLR_AS"/>
</dbReference>
<proteinExistence type="predicted"/>
<evidence type="ECO:0000256" key="1">
    <source>
        <dbReference type="ARBA" id="ARBA00023284"/>
    </source>
</evidence>
<dbReference type="InterPro" id="IPR017937">
    <property type="entry name" value="Thioredoxin_CS"/>
</dbReference>
<feature type="transmembrane region" description="Helical" evidence="2">
    <location>
        <begin position="244"/>
        <end position="264"/>
    </location>
</feature>
<accession>A0A0B5FEM6</accession>
<feature type="transmembrane region" description="Helical" evidence="2">
    <location>
        <begin position="409"/>
        <end position="429"/>
    </location>
</feature>
<feature type="transmembrane region" description="Helical" evidence="2">
    <location>
        <begin position="382"/>
        <end position="403"/>
    </location>
</feature>
<dbReference type="AlphaFoldDB" id="A0A0B5FEM6"/>
<feature type="transmembrane region" description="Helical" evidence="2">
    <location>
        <begin position="180"/>
        <end position="203"/>
    </location>
</feature>
<keyword evidence="2" id="KW-0472">Membrane</keyword>
<protein>
    <submittedName>
        <fullName evidence="3">Uncharacterized protein</fullName>
    </submittedName>
</protein>
<dbReference type="PROSITE" id="PS00194">
    <property type="entry name" value="THIOREDOXIN_1"/>
    <property type="match status" value="1"/>
</dbReference>
<reference evidence="3 4" key="1">
    <citation type="journal article" date="2015" name="Genome Announc.">
        <title>Genomes of Geoalkalibacter ferrihydriticus Z-0531T and Geoalkalibacter subterraneus Red1T, Two Haloalkaliphilic Metal-Reducing Deltaproteobacteria.</title>
        <authorList>
            <person name="Badalamenti J.P."/>
            <person name="Krajmalnik-Brown R."/>
            <person name="Torres C.I."/>
            <person name="Bond D.R."/>
        </authorList>
    </citation>
    <scope>NUCLEOTIDE SEQUENCE [LARGE SCALE GENOMIC DNA]</scope>
    <source>
        <strain evidence="3 4">Red1</strain>
    </source>
</reference>
<keyword evidence="2" id="KW-0812">Transmembrane</keyword>
<dbReference type="Gene3D" id="3.40.30.10">
    <property type="entry name" value="Glutaredoxin"/>
    <property type="match status" value="1"/>
</dbReference>
<keyword evidence="2" id="KW-1133">Transmembrane helix</keyword>
<evidence type="ECO:0000256" key="2">
    <source>
        <dbReference type="SAM" id="Phobius"/>
    </source>
</evidence>
<dbReference type="STRING" id="483547.GSUB_08315"/>